<sequence>MQHRIRGMPRLLSQLFQRKPVGELIRELNAGDRLHRRLGPIELMSLGVGATIGTGLYVSTGIVARDIAGPSIMLSFLLAALGCGFAAMCYSELASMVPVAGSAYTYAYATLGELVAWIIGWDLILEYAIGSCYVANSWSNYFDSFLQHVFHIRLDPRFLSPPWDFDFRTESFVEQIVTLADGSRVMAWFNLPAVAITALITVVLVVGIKESAGFNAAMVLVNVGVVLTVIGVGAAYVNPDNWHPFLHEETKSRGIALGAARIFIAYIGFDSISTHAEEARRPQRDLALGILGALLVCTILYVGTAAVLTGMIPYKDIDKAAPLASALQSKGLTFAGGLVTLGILAGMTSSLLVGNLSQPRVLMAMARDGLLPTSFFADVHPRFKTPWKSTILVGLVVALGGALAPLSFLADLVSIGTLFAFVIVSAAVWILRVTDPGVERPFRVPFAPFVSAMGVLVNGGLMFSLGRDNWIRLFAWLAVGLCIYFLYSRRHSLLAGRLLAETGGTVAAEVPEPVSPD</sequence>
<feature type="transmembrane region" description="Helical" evidence="6">
    <location>
        <begin position="70"/>
        <end position="91"/>
    </location>
</feature>
<evidence type="ECO:0000313" key="8">
    <source>
        <dbReference type="Proteomes" id="UP000324233"/>
    </source>
</evidence>
<dbReference type="GO" id="GO:0015171">
    <property type="term" value="F:amino acid transmembrane transporter activity"/>
    <property type="evidence" value="ECO:0007669"/>
    <property type="project" value="TreeGrafter"/>
</dbReference>
<keyword evidence="4 6" id="KW-1133">Transmembrane helix</keyword>
<feature type="transmembrane region" description="Helical" evidence="6">
    <location>
        <begin position="255"/>
        <end position="274"/>
    </location>
</feature>
<proteinExistence type="predicted"/>
<evidence type="ECO:0000256" key="1">
    <source>
        <dbReference type="ARBA" id="ARBA00004141"/>
    </source>
</evidence>
<dbReference type="GO" id="GO:0016020">
    <property type="term" value="C:membrane"/>
    <property type="evidence" value="ECO:0007669"/>
    <property type="project" value="UniProtKB-SubCell"/>
</dbReference>
<dbReference type="AlphaFoldDB" id="A0A5B9WAH8"/>
<feature type="transmembrane region" description="Helical" evidence="6">
    <location>
        <begin position="286"/>
        <end position="312"/>
    </location>
</feature>
<keyword evidence="2" id="KW-0813">Transport</keyword>
<evidence type="ECO:0000256" key="5">
    <source>
        <dbReference type="ARBA" id="ARBA00023136"/>
    </source>
</evidence>
<dbReference type="InterPro" id="IPR002293">
    <property type="entry name" value="AA/rel_permease1"/>
</dbReference>
<gene>
    <name evidence="7" type="primary">yhdG_2</name>
    <name evidence="7" type="ORF">OJF2_60480</name>
</gene>
<accession>A0A5B9WAH8</accession>
<dbReference type="Proteomes" id="UP000324233">
    <property type="component" value="Chromosome"/>
</dbReference>
<keyword evidence="3 6" id="KW-0812">Transmembrane</keyword>
<dbReference type="KEGG" id="agv:OJF2_60480"/>
<evidence type="ECO:0000313" key="7">
    <source>
        <dbReference type="EMBL" id="QEH37457.1"/>
    </source>
</evidence>
<feature type="transmembrane region" description="Helical" evidence="6">
    <location>
        <begin position="332"/>
        <end position="353"/>
    </location>
</feature>
<organism evidence="7 8">
    <name type="scientific">Aquisphaera giovannonii</name>
    <dbReference type="NCBI Taxonomy" id="406548"/>
    <lineage>
        <taxon>Bacteria</taxon>
        <taxon>Pseudomonadati</taxon>
        <taxon>Planctomycetota</taxon>
        <taxon>Planctomycetia</taxon>
        <taxon>Isosphaerales</taxon>
        <taxon>Isosphaeraceae</taxon>
        <taxon>Aquisphaera</taxon>
    </lineage>
</organism>
<evidence type="ECO:0000256" key="2">
    <source>
        <dbReference type="ARBA" id="ARBA00022448"/>
    </source>
</evidence>
<feature type="transmembrane region" description="Helical" evidence="6">
    <location>
        <begin position="390"/>
        <end position="409"/>
    </location>
</feature>
<reference evidence="7 8" key="1">
    <citation type="submission" date="2019-08" db="EMBL/GenBank/DDBJ databases">
        <title>Deep-cultivation of Planctomycetes and their phenomic and genomic characterization uncovers novel biology.</title>
        <authorList>
            <person name="Wiegand S."/>
            <person name="Jogler M."/>
            <person name="Boedeker C."/>
            <person name="Pinto D."/>
            <person name="Vollmers J."/>
            <person name="Rivas-Marin E."/>
            <person name="Kohn T."/>
            <person name="Peeters S.H."/>
            <person name="Heuer A."/>
            <person name="Rast P."/>
            <person name="Oberbeckmann S."/>
            <person name="Bunk B."/>
            <person name="Jeske O."/>
            <person name="Meyerdierks A."/>
            <person name="Storesund J.E."/>
            <person name="Kallscheuer N."/>
            <person name="Luecker S."/>
            <person name="Lage O.M."/>
            <person name="Pohl T."/>
            <person name="Merkel B.J."/>
            <person name="Hornburger P."/>
            <person name="Mueller R.-W."/>
            <person name="Bruemmer F."/>
            <person name="Labrenz M."/>
            <person name="Spormann A.M."/>
            <person name="Op den Camp H."/>
            <person name="Overmann J."/>
            <person name="Amann R."/>
            <person name="Jetten M.S.M."/>
            <person name="Mascher T."/>
            <person name="Medema M.H."/>
            <person name="Devos D.P."/>
            <person name="Kaster A.-K."/>
            <person name="Ovreas L."/>
            <person name="Rohde M."/>
            <person name="Galperin M.Y."/>
            <person name="Jogler C."/>
        </authorList>
    </citation>
    <scope>NUCLEOTIDE SEQUENCE [LARGE SCALE GENOMIC DNA]</scope>
    <source>
        <strain evidence="7 8">OJF2</strain>
    </source>
</reference>
<dbReference type="PIRSF" id="PIRSF006060">
    <property type="entry name" value="AA_transporter"/>
    <property type="match status" value="1"/>
</dbReference>
<name>A0A5B9WAH8_9BACT</name>
<dbReference type="EMBL" id="CP042997">
    <property type="protein sequence ID" value="QEH37457.1"/>
    <property type="molecule type" value="Genomic_DNA"/>
</dbReference>
<protein>
    <submittedName>
        <fullName evidence="7">Putative amino acid permease YhdG</fullName>
    </submittedName>
</protein>
<evidence type="ECO:0000256" key="3">
    <source>
        <dbReference type="ARBA" id="ARBA00022692"/>
    </source>
</evidence>
<feature type="transmembrane region" description="Helical" evidence="6">
    <location>
        <begin position="415"/>
        <end position="434"/>
    </location>
</feature>
<feature type="transmembrane region" description="Helical" evidence="6">
    <location>
        <begin position="214"/>
        <end position="235"/>
    </location>
</feature>
<feature type="transmembrane region" description="Helical" evidence="6">
    <location>
        <begin position="43"/>
        <end position="64"/>
    </location>
</feature>
<keyword evidence="8" id="KW-1185">Reference proteome</keyword>
<feature type="transmembrane region" description="Helical" evidence="6">
    <location>
        <begin position="470"/>
        <end position="487"/>
    </location>
</feature>
<feature type="transmembrane region" description="Helical" evidence="6">
    <location>
        <begin position="187"/>
        <end position="207"/>
    </location>
</feature>
<evidence type="ECO:0000256" key="6">
    <source>
        <dbReference type="SAM" id="Phobius"/>
    </source>
</evidence>
<evidence type="ECO:0000256" key="4">
    <source>
        <dbReference type="ARBA" id="ARBA00022989"/>
    </source>
</evidence>
<dbReference type="PANTHER" id="PTHR43243:SF4">
    <property type="entry name" value="CATIONIC AMINO ACID TRANSPORTER 4"/>
    <property type="match status" value="1"/>
</dbReference>
<dbReference type="PANTHER" id="PTHR43243">
    <property type="entry name" value="INNER MEMBRANE TRANSPORTER YGJI-RELATED"/>
    <property type="match status" value="1"/>
</dbReference>
<comment type="subcellular location">
    <subcellularLocation>
        <location evidence="1">Membrane</location>
        <topology evidence="1">Multi-pass membrane protein</topology>
    </subcellularLocation>
</comment>
<keyword evidence="5 6" id="KW-0472">Membrane</keyword>
<dbReference type="Pfam" id="PF13520">
    <property type="entry name" value="AA_permease_2"/>
    <property type="match status" value="1"/>
</dbReference>
<feature type="transmembrane region" description="Helical" evidence="6">
    <location>
        <begin position="103"/>
        <end position="121"/>
    </location>
</feature>
<dbReference type="Gene3D" id="1.20.1740.10">
    <property type="entry name" value="Amino acid/polyamine transporter I"/>
    <property type="match status" value="1"/>
</dbReference>
<feature type="transmembrane region" description="Helical" evidence="6">
    <location>
        <begin position="446"/>
        <end position="464"/>
    </location>
</feature>